<evidence type="ECO:0000313" key="4">
    <source>
        <dbReference type="Proteomes" id="UP001497382"/>
    </source>
</evidence>
<evidence type="ECO:0000313" key="3">
    <source>
        <dbReference type="EMBL" id="CAL1289217.1"/>
    </source>
</evidence>
<feature type="region of interest" description="Disordered" evidence="1">
    <location>
        <begin position="282"/>
        <end position="312"/>
    </location>
</feature>
<accession>A0AAV2B027</accession>
<keyword evidence="4" id="KW-1185">Reference proteome</keyword>
<feature type="chain" id="PRO_5043393549" evidence="2">
    <location>
        <begin position="16"/>
        <end position="341"/>
    </location>
</feature>
<evidence type="ECO:0000256" key="2">
    <source>
        <dbReference type="SAM" id="SignalP"/>
    </source>
</evidence>
<gene>
    <name evidence="3" type="ORF">LARSCL_LOCUS15804</name>
</gene>
<comment type="caution">
    <text evidence="3">The sequence shown here is derived from an EMBL/GenBank/DDBJ whole genome shotgun (WGS) entry which is preliminary data.</text>
</comment>
<feature type="signal peptide" evidence="2">
    <location>
        <begin position="1"/>
        <end position="15"/>
    </location>
</feature>
<reference evidence="3 4" key="1">
    <citation type="submission" date="2024-04" db="EMBL/GenBank/DDBJ databases">
        <authorList>
            <person name="Rising A."/>
            <person name="Reimegard J."/>
            <person name="Sonavane S."/>
            <person name="Akerstrom W."/>
            <person name="Nylinder S."/>
            <person name="Hedman E."/>
            <person name="Kallberg Y."/>
        </authorList>
    </citation>
    <scope>NUCLEOTIDE SEQUENCE [LARGE SCALE GENOMIC DNA]</scope>
</reference>
<feature type="compositionally biased region" description="Basic and acidic residues" evidence="1">
    <location>
        <begin position="295"/>
        <end position="312"/>
    </location>
</feature>
<proteinExistence type="predicted"/>
<sequence length="341" mass="38572">MIAILLLSLLQLSAAAVLRQPNSMMLGLDDSLGAMLYELPDYEDPQMLEYELSQLEDHPIVSLIHLARKHAHNKNRRVLSKEAIANFKLLLDSVITRLQTVQARLDKGSTDVPLEDIEKSVQDLKNLEHIVRPNIDQLLTAMHQGLSHSEQHPQGGLLNVRSMHPQVVEVTTSEAEIYEFRPLTTEAPIHEKKPLAIKFQVHEIGQLPTKPHAHEIGQLPTKPHAHEIGQLPSKPHADEIEQFPTKPHADEIGQLPTNPPIHEIEPPVTKPPEYEIIPPSTEGPVFALPPPSTEAPKDTSQEEERRAPYKDEVFKSESIKERYEMNPYQSRWTWKTAGFVK</sequence>
<dbReference type="EMBL" id="CAXIEN010000245">
    <property type="protein sequence ID" value="CAL1289217.1"/>
    <property type="molecule type" value="Genomic_DNA"/>
</dbReference>
<dbReference type="AlphaFoldDB" id="A0AAV2B027"/>
<evidence type="ECO:0000256" key="1">
    <source>
        <dbReference type="SAM" id="MobiDB-lite"/>
    </source>
</evidence>
<protein>
    <submittedName>
        <fullName evidence="3">Uncharacterized protein</fullName>
    </submittedName>
</protein>
<organism evidence="3 4">
    <name type="scientific">Larinioides sclopetarius</name>
    <dbReference type="NCBI Taxonomy" id="280406"/>
    <lineage>
        <taxon>Eukaryota</taxon>
        <taxon>Metazoa</taxon>
        <taxon>Ecdysozoa</taxon>
        <taxon>Arthropoda</taxon>
        <taxon>Chelicerata</taxon>
        <taxon>Arachnida</taxon>
        <taxon>Araneae</taxon>
        <taxon>Araneomorphae</taxon>
        <taxon>Entelegynae</taxon>
        <taxon>Araneoidea</taxon>
        <taxon>Araneidae</taxon>
        <taxon>Larinioides</taxon>
    </lineage>
</organism>
<name>A0AAV2B027_9ARAC</name>
<dbReference type="Proteomes" id="UP001497382">
    <property type="component" value="Unassembled WGS sequence"/>
</dbReference>
<keyword evidence="2" id="KW-0732">Signal</keyword>